<dbReference type="OrthoDB" id="9780777at2"/>
<dbReference type="PANTHER" id="PTHR34847">
    <property type="entry name" value="NODULATION PROTEIN U"/>
    <property type="match status" value="1"/>
</dbReference>
<dbReference type="CDD" id="cd24098">
    <property type="entry name" value="ASKHA_NBD_TobZ_N"/>
    <property type="match status" value="1"/>
</dbReference>
<name>A0A120F9Z5_9ACTN</name>
<feature type="domain" description="Carbamoyltransferase" evidence="2">
    <location>
        <begin position="6"/>
        <end position="71"/>
    </location>
</feature>
<dbReference type="PANTHER" id="PTHR34847:SF1">
    <property type="entry name" value="NODULATION PROTEIN U"/>
    <property type="match status" value="1"/>
</dbReference>
<dbReference type="GO" id="GO:0016740">
    <property type="term" value="F:transferase activity"/>
    <property type="evidence" value="ECO:0007669"/>
    <property type="project" value="UniProtKB-KW"/>
</dbReference>
<dbReference type="EMBL" id="LT607752">
    <property type="protein sequence ID" value="SCG58993.1"/>
    <property type="molecule type" value="Genomic_DNA"/>
</dbReference>
<protein>
    <submittedName>
        <fullName evidence="4">Carbamoyltransferase</fullName>
    </submittedName>
</protein>
<sequence length="649" mass="71691">MSRTIVLGINSAHDAAACLLVDGEIAVAVPEERLARTKHYEGYPHRAVDYCLRSAGLADLTAVDTVVINEYVKDDTGLLVRQAGFTGDLVVNPSHHLLHAYYAWMASSLHRPAVLILDGAGYHYGEYQRRQSPMLGPPPPFSEMEESESMYVVRDDEELTLVRKRWGLWASSDPFLRFPSLGHMYSVASEYIFGHMMHAGKTMGLAPYGDASRFPDPIIEYTPDGLVIDTEWITKVPPRSAEPAHLDDICRDMAAKVQAELERAVLYLCRELHELTGADELCVSGGVGLNSVTNGMILRDTPFNHLFVTPASGDSGVAIGAALYGHHRRTGRRVRWKAYDNYHGHSYSTAQMQRAVTSRDVLVDARPVTDLTGQAAQDIADGRFVGWFEGGSEFGPRALGHRSILCDPRPPEMRDRLNALVKFREPFRPYAASVLSEHVGDYFEAPDDDPFMMTVVQVRPSQADVIASVCHVDGTCRIQTVDPDHAGSYRRLIERFHELTGLPLVLNTSFNIRGEPVVETPDDALECFLGCNLDVLYLDGHRITKYVARTAEHPERLVPRLATSLTIRATVGNDGGAATEPRYQCQKKTGHLTTLSAEEYAVLSLMDTRRSIADLAAALPGWTTEDAVHLVADLQERGLVYLARPADGG</sequence>
<evidence type="ECO:0000256" key="1">
    <source>
        <dbReference type="ARBA" id="ARBA00006129"/>
    </source>
</evidence>
<dbReference type="Gene3D" id="3.90.870.20">
    <property type="entry name" value="Carbamoyltransferase, C-terminal domain"/>
    <property type="match status" value="1"/>
</dbReference>
<dbReference type="Proteomes" id="UP000198226">
    <property type="component" value="Chromosome I"/>
</dbReference>
<organism evidence="4 5">
    <name type="scientific">Micromonospora rifamycinica</name>
    <dbReference type="NCBI Taxonomy" id="291594"/>
    <lineage>
        <taxon>Bacteria</taxon>
        <taxon>Bacillati</taxon>
        <taxon>Actinomycetota</taxon>
        <taxon>Actinomycetes</taxon>
        <taxon>Micromonosporales</taxon>
        <taxon>Micromonosporaceae</taxon>
        <taxon>Micromonospora</taxon>
    </lineage>
</organism>
<evidence type="ECO:0000259" key="3">
    <source>
        <dbReference type="Pfam" id="PF16861"/>
    </source>
</evidence>
<dbReference type="InterPro" id="IPR043129">
    <property type="entry name" value="ATPase_NBD"/>
</dbReference>
<gene>
    <name evidence="4" type="ORF">GA0070623_2660</name>
</gene>
<evidence type="ECO:0000259" key="2">
    <source>
        <dbReference type="Pfam" id="PF02543"/>
    </source>
</evidence>
<dbReference type="InterPro" id="IPR051338">
    <property type="entry name" value="NodU/CmcH_Carbamoyltrnsfr"/>
</dbReference>
<keyword evidence="5" id="KW-1185">Reference proteome</keyword>
<dbReference type="AlphaFoldDB" id="A0A120F9Z5"/>
<evidence type="ECO:0000313" key="5">
    <source>
        <dbReference type="Proteomes" id="UP000198226"/>
    </source>
</evidence>
<dbReference type="InterPro" id="IPR038152">
    <property type="entry name" value="Carbam_trans_C_sf"/>
</dbReference>
<dbReference type="SUPFAM" id="SSF53067">
    <property type="entry name" value="Actin-like ATPase domain"/>
    <property type="match status" value="1"/>
</dbReference>
<evidence type="ECO:0000313" key="4">
    <source>
        <dbReference type="EMBL" id="SCG58993.1"/>
    </source>
</evidence>
<comment type="similarity">
    <text evidence="1">Belongs to the NodU/CmcH family.</text>
</comment>
<proteinExistence type="inferred from homology"/>
<dbReference type="Pfam" id="PF16861">
    <property type="entry name" value="Carbam_trans_C"/>
    <property type="match status" value="1"/>
</dbReference>
<dbReference type="InterPro" id="IPR003696">
    <property type="entry name" value="Carbtransf_dom"/>
</dbReference>
<dbReference type="Pfam" id="PF02543">
    <property type="entry name" value="Carbam_trans_N"/>
    <property type="match status" value="2"/>
</dbReference>
<feature type="domain" description="Carbamoyltransferase C-terminal" evidence="3">
    <location>
        <begin position="376"/>
        <end position="545"/>
    </location>
</feature>
<dbReference type="Gene3D" id="3.30.420.40">
    <property type="match status" value="2"/>
</dbReference>
<dbReference type="RefSeq" id="WP_067301990.1">
    <property type="nucleotide sequence ID" value="NZ_LRMV01000007.1"/>
</dbReference>
<dbReference type="InterPro" id="IPR031730">
    <property type="entry name" value="Carbam_trans_C"/>
</dbReference>
<reference evidence="5" key="1">
    <citation type="submission" date="2016-06" db="EMBL/GenBank/DDBJ databases">
        <authorList>
            <person name="Varghese N."/>
            <person name="Submissions Spin"/>
        </authorList>
    </citation>
    <scope>NUCLEOTIDE SEQUENCE [LARGE SCALE GENOMIC DNA]</scope>
    <source>
        <strain evidence="5">DSM 44983</strain>
    </source>
</reference>
<feature type="domain" description="Carbamoyltransferase" evidence="2">
    <location>
        <begin position="251"/>
        <end position="323"/>
    </location>
</feature>
<accession>A0A120F9Z5</accession>
<keyword evidence="4" id="KW-0808">Transferase</keyword>